<dbReference type="Proteomes" id="UP000078561">
    <property type="component" value="Unassembled WGS sequence"/>
</dbReference>
<reference evidence="7" key="1">
    <citation type="submission" date="2016-04" db="EMBL/GenBank/DDBJ databases">
        <authorList>
            <person name="Evans L.H."/>
            <person name="Alamgir A."/>
            <person name="Owens N."/>
            <person name="Weber N.D."/>
            <person name="Virtaneva K."/>
            <person name="Barbian K."/>
            <person name="Babar A."/>
            <person name="Rosenke K."/>
        </authorList>
    </citation>
    <scope>NUCLEOTIDE SEQUENCE [LARGE SCALE GENOMIC DNA]</scope>
    <source>
        <strain evidence="7">CBS 101.48</strain>
    </source>
</reference>
<evidence type="ECO:0000256" key="4">
    <source>
        <dbReference type="ARBA" id="ARBA00023136"/>
    </source>
</evidence>
<feature type="transmembrane region" description="Helical" evidence="6">
    <location>
        <begin position="46"/>
        <end position="64"/>
    </location>
</feature>
<dbReference type="STRING" id="4829.A0A168PC66"/>
<feature type="transmembrane region" description="Helical" evidence="6">
    <location>
        <begin position="104"/>
        <end position="124"/>
    </location>
</feature>
<evidence type="ECO:0000313" key="8">
    <source>
        <dbReference type="Proteomes" id="UP000078561"/>
    </source>
</evidence>
<gene>
    <name evidence="7" type="primary">ABSGL_07895.1 scaffold 9181</name>
</gene>
<dbReference type="PANTHER" id="PTHR13377">
    <property type="entry name" value="PLACENTAL PROTEIN 6"/>
    <property type="match status" value="1"/>
</dbReference>
<accession>A0A168PC66</accession>
<feature type="transmembrane region" description="Helical" evidence="6">
    <location>
        <begin position="76"/>
        <end position="98"/>
    </location>
</feature>
<evidence type="ECO:0000256" key="5">
    <source>
        <dbReference type="SAM" id="MobiDB-lite"/>
    </source>
</evidence>
<evidence type="ECO:0000256" key="3">
    <source>
        <dbReference type="ARBA" id="ARBA00022989"/>
    </source>
</evidence>
<evidence type="ECO:0000256" key="2">
    <source>
        <dbReference type="ARBA" id="ARBA00022692"/>
    </source>
</evidence>
<dbReference type="EMBL" id="LT553674">
    <property type="protein sequence ID" value="SAM02132.1"/>
    <property type="molecule type" value="Genomic_DNA"/>
</dbReference>
<sequence>MAPHFKTAVTNVPPLTKALLSSVVIITGMAYVYMYRQSPSSPHCPVLGLLLSSLVILLLCGKYLERAWGSRELFTFIAVVGVGSNVVTWLGLVLTFYLTGDDHYLYGIQINGLTGLFAAFLVAFKSLIPEHRVSLLGGVIAIRVKNLLGVATVISILCLILFKALVFYNLVNIGWVIGWIYLRFFRVQEGGMRGDRSEAFALVTFFPDFLSPVVGGLSNLVYQLFVTCHLCPPVNPATTMYDMEHQASPSRHSLTPLPGSARAEAERRRALALKALDIRLSTKSSTPTSTAAPSQPTVAPPSAPSTTNDVLFDATSEITK</sequence>
<keyword evidence="3 6" id="KW-1133">Transmembrane helix</keyword>
<dbReference type="OMA" id="WATLFPS"/>
<keyword evidence="4 6" id="KW-0472">Membrane</keyword>
<feature type="compositionally biased region" description="Low complexity" evidence="5">
    <location>
        <begin position="281"/>
        <end position="297"/>
    </location>
</feature>
<proteinExistence type="predicted"/>
<dbReference type="InterPro" id="IPR013861">
    <property type="entry name" value="TMEM115/Pdh1/Rbl19"/>
</dbReference>
<dbReference type="InParanoid" id="A0A168PC66"/>
<keyword evidence="2 6" id="KW-0812">Transmembrane</keyword>
<evidence type="ECO:0000256" key="6">
    <source>
        <dbReference type="SAM" id="Phobius"/>
    </source>
</evidence>
<dbReference type="InterPro" id="IPR035952">
    <property type="entry name" value="Rhomboid-like_sf"/>
</dbReference>
<feature type="transmembrane region" description="Helical" evidence="6">
    <location>
        <begin position="144"/>
        <end position="162"/>
    </location>
</feature>
<keyword evidence="8" id="KW-1185">Reference proteome</keyword>
<feature type="transmembrane region" description="Helical" evidence="6">
    <location>
        <begin position="12"/>
        <end position="34"/>
    </location>
</feature>
<feature type="transmembrane region" description="Helical" evidence="6">
    <location>
        <begin position="168"/>
        <end position="187"/>
    </location>
</feature>
<dbReference type="SUPFAM" id="SSF144091">
    <property type="entry name" value="Rhomboid-like"/>
    <property type="match status" value="1"/>
</dbReference>
<comment type="subcellular location">
    <subcellularLocation>
        <location evidence="1">Membrane</location>
        <topology evidence="1">Multi-pass membrane protein</topology>
    </subcellularLocation>
</comment>
<dbReference type="PANTHER" id="PTHR13377:SF3">
    <property type="entry name" value="TRANSMEMBRANE PROTEIN 115"/>
    <property type="match status" value="1"/>
</dbReference>
<dbReference type="GO" id="GO:0016020">
    <property type="term" value="C:membrane"/>
    <property type="evidence" value="ECO:0007669"/>
    <property type="project" value="UniProtKB-SubCell"/>
</dbReference>
<evidence type="ECO:0000313" key="7">
    <source>
        <dbReference type="EMBL" id="SAM02132.1"/>
    </source>
</evidence>
<feature type="region of interest" description="Disordered" evidence="5">
    <location>
        <begin position="281"/>
        <end position="320"/>
    </location>
</feature>
<organism evidence="7">
    <name type="scientific">Absidia glauca</name>
    <name type="common">Pin mould</name>
    <dbReference type="NCBI Taxonomy" id="4829"/>
    <lineage>
        <taxon>Eukaryota</taxon>
        <taxon>Fungi</taxon>
        <taxon>Fungi incertae sedis</taxon>
        <taxon>Mucoromycota</taxon>
        <taxon>Mucoromycotina</taxon>
        <taxon>Mucoromycetes</taxon>
        <taxon>Mucorales</taxon>
        <taxon>Cunninghamellaceae</taxon>
        <taxon>Absidia</taxon>
    </lineage>
</organism>
<dbReference type="OrthoDB" id="73612at2759"/>
<dbReference type="SMART" id="SM01160">
    <property type="entry name" value="DUF1751"/>
    <property type="match status" value="1"/>
</dbReference>
<dbReference type="GO" id="GO:0005794">
    <property type="term" value="C:Golgi apparatus"/>
    <property type="evidence" value="ECO:0007669"/>
    <property type="project" value="TreeGrafter"/>
</dbReference>
<dbReference type="Pfam" id="PF08551">
    <property type="entry name" value="DUF1751"/>
    <property type="match status" value="1"/>
</dbReference>
<name>A0A168PC66_ABSGL</name>
<dbReference type="AlphaFoldDB" id="A0A168PC66"/>
<evidence type="ECO:0000256" key="1">
    <source>
        <dbReference type="ARBA" id="ARBA00004141"/>
    </source>
</evidence>
<feature type="transmembrane region" description="Helical" evidence="6">
    <location>
        <begin position="199"/>
        <end position="222"/>
    </location>
</feature>
<dbReference type="GO" id="GO:0006890">
    <property type="term" value="P:retrograde vesicle-mediated transport, Golgi to endoplasmic reticulum"/>
    <property type="evidence" value="ECO:0007669"/>
    <property type="project" value="InterPro"/>
</dbReference>
<protein>
    <submittedName>
        <fullName evidence="7">Uncharacterized protein</fullName>
    </submittedName>
</protein>